<keyword evidence="2" id="KW-1185">Reference proteome</keyword>
<sequence length="133" mass="14387">MWANRRDGDCVELNNIPFFARGFSSGDVVRVAADDEGVLWVEEAVKWSGNCTIRIVPIGGGGEVAARQAVLDAFAPLGVEGEGLARFNLVALHVPAGADLHAVKRLVILGEEDGRWHYEEGCITDEWRAATGR</sequence>
<evidence type="ECO:0000313" key="2">
    <source>
        <dbReference type="Proteomes" id="UP000267164"/>
    </source>
</evidence>
<proteinExistence type="predicted"/>
<dbReference type="AlphaFoldDB" id="A0A386ZRH2"/>
<accession>A0A386ZRH2</accession>
<gene>
    <name evidence="1" type="ORF">D7D52_37255</name>
</gene>
<reference evidence="1 2" key="1">
    <citation type="submission" date="2018-09" db="EMBL/GenBank/DDBJ databases">
        <title>Nocardia yunnanensis sp. nov., an actinomycete isolated from a soil sample.</title>
        <authorList>
            <person name="Zhang J."/>
        </authorList>
    </citation>
    <scope>NUCLEOTIDE SEQUENCE [LARGE SCALE GENOMIC DNA]</scope>
    <source>
        <strain evidence="1 2">CFHS0054</strain>
    </source>
</reference>
<organism evidence="1 2">
    <name type="scientific">Nocardia yunnanensis</name>
    <dbReference type="NCBI Taxonomy" id="2382165"/>
    <lineage>
        <taxon>Bacteria</taxon>
        <taxon>Bacillati</taxon>
        <taxon>Actinomycetota</taxon>
        <taxon>Actinomycetes</taxon>
        <taxon>Mycobacteriales</taxon>
        <taxon>Nocardiaceae</taxon>
        <taxon>Nocardia</taxon>
    </lineage>
</organism>
<evidence type="ECO:0000313" key="1">
    <source>
        <dbReference type="EMBL" id="AYF79670.1"/>
    </source>
</evidence>
<dbReference type="OrthoDB" id="6563561at2"/>
<dbReference type="EMBL" id="CP032568">
    <property type="protein sequence ID" value="AYF79670.1"/>
    <property type="molecule type" value="Genomic_DNA"/>
</dbReference>
<name>A0A386ZRH2_9NOCA</name>
<dbReference type="Pfam" id="PF14085">
    <property type="entry name" value="DUF4265"/>
    <property type="match status" value="1"/>
</dbReference>
<dbReference type="KEGG" id="nyu:D7D52_37255"/>
<dbReference type="InterPro" id="IPR025361">
    <property type="entry name" value="DUF4265"/>
</dbReference>
<protein>
    <submittedName>
        <fullName evidence="1">DUF4265 domain-containing protein</fullName>
    </submittedName>
</protein>
<dbReference type="Proteomes" id="UP000267164">
    <property type="component" value="Chromosome"/>
</dbReference>